<keyword evidence="2" id="KW-1185">Reference proteome</keyword>
<organism evidence="1 2">
    <name type="scientific">Brachionus plicatilis</name>
    <name type="common">Marine rotifer</name>
    <name type="synonym">Brachionus muelleri</name>
    <dbReference type="NCBI Taxonomy" id="10195"/>
    <lineage>
        <taxon>Eukaryota</taxon>
        <taxon>Metazoa</taxon>
        <taxon>Spiralia</taxon>
        <taxon>Gnathifera</taxon>
        <taxon>Rotifera</taxon>
        <taxon>Eurotatoria</taxon>
        <taxon>Monogononta</taxon>
        <taxon>Pseudotrocha</taxon>
        <taxon>Ploima</taxon>
        <taxon>Brachionidae</taxon>
        <taxon>Brachionus</taxon>
    </lineage>
</organism>
<evidence type="ECO:0000313" key="1">
    <source>
        <dbReference type="EMBL" id="RNA41572.1"/>
    </source>
</evidence>
<dbReference type="EMBL" id="REGN01000482">
    <property type="protein sequence ID" value="RNA41572.1"/>
    <property type="molecule type" value="Genomic_DNA"/>
</dbReference>
<reference evidence="1 2" key="1">
    <citation type="journal article" date="2018" name="Sci. Rep.">
        <title>Genomic signatures of local adaptation to the degree of environmental predictability in rotifers.</title>
        <authorList>
            <person name="Franch-Gras L."/>
            <person name="Hahn C."/>
            <person name="Garcia-Roger E.M."/>
            <person name="Carmona M.J."/>
            <person name="Serra M."/>
            <person name="Gomez A."/>
        </authorList>
    </citation>
    <scope>NUCLEOTIDE SEQUENCE [LARGE SCALE GENOMIC DNA]</scope>
    <source>
        <strain evidence="1">HYR1</strain>
    </source>
</reference>
<protein>
    <submittedName>
        <fullName evidence="1">Uncharacterized protein</fullName>
    </submittedName>
</protein>
<sequence length="36" mass="3999">MISGRFAGKCGVETRISWAFGNAWPFGCFGLTWCQI</sequence>
<dbReference type="Proteomes" id="UP000276133">
    <property type="component" value="Unassembled WGS sequence"/>
</dbReference>
<gene>
    <name evidence="1" type="ORF">BpHYR1_042454</name>
</gene>
<evidence type="ECO:0000313" key="2">
    <source>
        <dbReference type="Proteomes" id="UP000276133"/>
    </source>
</evidence>
<proteinExistence type="predicted"/>
<accession>A0A3M7T0Q5</accession>
<name>A0A3M7T0Q5_BRAPC</name>
<comment type="caution">
    <text evidence="1">The sequence shown here is derived from an EMBL/GenBank/DDBJ whole genome shotgun (WGS) entry which is preliminary data.</text>
</comment>
<dbReference type="AlphaFoldDB" id="A0A3M7T0Q5"/>